<sequence length="126" mass="13504">MDEPAALGEAAVNATIEEQQGLATGRTPLMCAAKLPRTADRTHFLRLLLARGAEVDRRDSEGRTALSLASECGYLDAVRLLVQNGAHPGSSDSQGRTPLAYAARCRHSAVVKFLLLIMKTQANIDC</sequence>
<evidence type="ECO:0000256" key="3">
    <source>
        <dbReference type="PROSITE-ProRule" id="PRU00023"/>
    </source>
</evidence>
<dbReference type="SMART" id="SM00248">
    <property type="entry name" value="ANK"/>
    <property type="match status" value="3"/>
</dbReference>
<dbReference type="PROSITE" id="PS50088">
    <property type="entry name" value="ANK_REPEAT"/>
    <property type="match status" value="2"/>
</dbReference>
<keyword evidence="1" id="KW-0677">Repeat</keyword>
<dbReference type="Gene3D" id="1.25.40.20">
    <property type="entry name" value="Ankyrin repeat-containing domain"/>
    <property type="match status" value="1"/>
</dbReference>
<dbReference type="InterPro" id="IPR036770">
    <property type="entry name" value="Ankyrin_rpt-contain_sf"/>
</dbReference>
<dbReference type="SUPFAM" id="SSF48403">
    <property type="entry name" value="Ankyrin repeat"/>
    <property type="match status" value="1"/>
</dbReference>
<dbReference type="Proteomes" id="UP000694557">
    <property type="component" value="Unassembled WGS sequence"/>
</dbReference>
<accession>A0A8C7MA53</accession>
<keyword evidence="5" id="KW-1185">Reference proteome</keyword>
<name>A0A8C7MA53_ONCKI</name>
<proteinExistence type="predicted"/>
<dbReference type="InterPro" id="IPR002110">
    <property type="entry name" value="Ankyrin_rpt"/>
</dbReference>
<feature type="repeat" description="ANK" evidence="3">
    <location>
        <begin position="61"/>
        <end position="93"/>
    </location>
</feature>
<dbReference type="PANTHER" id="PTHR24166:SF30">
    <property type="entry name" value="ANKYRIN REPEAT DOMAIN-CONTAINING PROTEIN 63"/>
    <property type="match status" value="1"/>
</dbReference>
<organism evidence="4 5">
    <name type="scientific">Oncorhynchus kisutch</name>
    <name type="common">Coho salmon</name>
    <name type="synonym">Salmo kisutch</name>
    <dbReference type="NCBI Taxonomy" id="8019"/>
    <lineage>
        <taxon>Eukaryota</taxon>
        <taxon>Metazoa</taxon>
        <taxon>Chordata</taxon>
        <taxon>Craniata</taxon>
        <taxon>Vertebrata</taxon>
        <taxon>Euteleostomi</taxon>
        <taxon>Actinopterygii</taxon>
        <taxon>Neopterygii</taxon>
        <taxon>Teleostei</taxon>
        <taxon>Protacanthopterygii</taxon>
        <taxon>Salmoniformes</taxon>
        <taxon>Salmonidae</taxon>
        <taxon>Salmoninae</taxon>
        <taxon>Oncorhynchus</taxon>
    </lineage>
</organism>
<dbReference type="PROSITE" id="PS50297">
    <property type="entry name" value="ANK_REP_REGION"/>
    <property type="match status" value="2"/>
</dbReference>
<dbReference type="Pfam" id="PF12796">
    <property type="entry name" value="Ank_2"/>
    <property type="match status" value="1"/>
</dbReference>
<keyword evidence="2 3" id="KW-0040">ANK repeat</keyword>
<reference evidence="4" key="2">
    <citation type="submission" date="2025-09" db="UniProtKB">
        <authorList>
            <consortium name="Ensembl"/>
        </authorList>
    </citation>
    <scope>IDENTIFICATION</scope>
</reference>
<dbReference type="GeneTree" id="ENSGT00940000163025"/>
<evidence type="ECO:0000313" key="4">
    <source>
        <dbReference type="Ensembl" id="ENSOKIP00005039592.1"/>
    </source>
</evidence>
<evidence type="ECO:0000256" key="1">
    <source>
        <dbReference type="ARBA" id="ARBA00022737"/>
    </source>
</evidence>
<evidence type="ECO:0000256" key="2">
    <source>
        <dbReference type="ARBA" id="ARBA00023043"/>
    </source>
</evidence>
<dbReference type="InterPro" id="IPR050889">
    <property type="entry name" value="Dendritic_Spine_Reg/Scaffold"/>
</dbReference>
<feature type="repeat" description="ANK" evidence="3">
    <location>
        <begin position="24"/>
        <end position="60"/>
    </location>
</feature>
<dbReference type="Ensembl" id="ENSOKIT00005041770.1">
    <property type="protein sequence ID" value="ENSOKIP00005039592.1"/>
    <property type="gene ID" value="ENSOKIG00005016808.1"/>
</dbReference>
<dbReference type="PANTHER" id="PTHR24166">
    <property type="entry name" value="ROLLING PEBBLES, ISOFORM B"/>
    <property type="match status" value="1"/>
</dbReference>
<protein>
    <submittedName>
        <fullName evidence="4">Uncharacterized protein</fullName>
    </submittedName>
</protein>
<reference evidence="4" key="1">
    <citation type="submission" date="2025-08" db="UniProtKB">
        <authorList>
            <consortium name="Ensembl"/>
        </authorList>
    </citation>
    <scope>IDENTIFICATION</scope>
</reference>
<evidence type="ECO:0000313" key="5">
    <source>
        <dbReference type="Proteomes" id="UP000694557"/>
    </source>
</evidence>
<dbReference type="AlphaFoldDB" id="A0A8C7MA53"/>